<sequence length="323" mass="35555">MRLKLVPDEMNWDFFRLWKITTGVSVVAMIASVLLFFTMGLNFGIDFRGGTTIRTESTQAVDVGAYRDAIAPLGLGDVAITEVFDTSFDADQHVAMIRIEAQGDGDESASVATINAVEAALQEIDPSITFPAVESVGPKVSGELVQTAVWSVVLAIGAVLFYIWLRFEWQFSLGAVLALVHDITLTIGVFSLLQIRFDLAIIAALLTIVGYSLNDTVVVFDRVRENLRKYKRKALKEVLNLSINETLSRTMMTSLTTLIALFALFILGGDVIRGFVFAMMWGIFVGTYSSVFIASTILWRLGVKRDWTKSDANQGNQFANVGK</sequence>
<keyword evidence="8 12" id="KW-0472">Membrane</keyword>
<dbReference type="Pfam" id="PF07549">
    <property type="entry name" value="Sec_GG"/>
    <property type="match status" value="1"/>
</dbReference>
<comment type="similarity">
    <text evidence="12">Belongs to the SecD/SecF family. SecF subfamily.</text>
</comment>
<feature type="transmembrane region" description="Helical" evidence="12">
    <location>
        <begin position="20"/>
        <end position="41"/>
    </location>
</feature>
<accession>A0A5B8IVU2</accession>
<evidence type="ECO:0000256" key="2">
    <source>
        <dbReference type="ARBA" id="ARBA00022448"/>
    </source>
</evidence>
<dbReference type="PANTHER" id="PTHR30081">
    <property type="entry name" value="PROTEIN-EXPORT MEMBRANE PROTEIN SEC"/>
    <property type="match status" value="1"/>
</dbReference>
<dbReference type="RefSeq" id="WP_146364168.1">
    <property type="nucleotide sequence ID" value="NZ_CP042261.1"/>
</dbReference>
<evidence type="ECO:0000256" key="11">
    <source>
        <dbReference type="ARBA" id="ARBA00061053"/>
    </source>
</evidence>
<dbReference type="PRINTS" id="PR01755">
    <property type="entry name" value="SECFTRNLCASE"/>
</dbReference>
<dbReference type="HAMAP" id="MF_01464_B">
    <property type="entry name" value="SecF_B"/>
    <property type="match status" value="1"/>
</dbReference>
<dbReference type="GO" id="GO:0065002">
    <property type="term" value="P:intracellular protein transmembrane transport"/>
    <property type="evidence" value="ECO:0007669"/>
    <property type="project" value="UniProtKB-UniRule"/>
</dbReference>
<dbReference type="GO" id="GO:0006605">
    <property type="term" value="P:protein targeting"/>
    <property type="evidence" value="ECO:0007669"/>
    <property type="project" value="UniProtKB-UniRule"/>
</dbReference>
<dbReference type="Gene3D" id="1.20.1640.10">
    <property type="entry name" value="Multidrug efflux transporter AcrB transmembrane domain"/>
    <property type="match status" value="1"/>
</dbReference>
<name>A0A5B8IVU2_9RHOB</name>
<dbReference type="InterPro" id="IPR005665">
    <property type="entry name" value="SecF_bac"/>
</dbReference>
<protein>
    <recommendedName>
        <fullName evidence="12">Protein-export membrane protein SecF</fullName>
    </recommendedName>
</protein>
<proteinExistence type="inferred from homology"/>
<dbReference type="Proteomes" id="UP000318483">
    <property type="component" value="Chromosome"/>
</dbReference>
<dbReference type="GO" id="GO:0043952">
    <property type="term" value="P:protein transport by the Sec complex"/>
    <property type="evidence" value="ECO:0007669"/>
    <property type="project" value="UniProtKB-UniRule"/>
</dbReference>
<dbReference type="OrthoDB" id="9774769at2"/>
<dbReference type="NCBIfam" id="TIGR00916">
    <property type="entry name" value="2A0604s01"/>
    <property type="match status" value="1"/>
</dbReference>
<evidence type="ECO:0000256" key="5">
    <source>
        <dbReference type="ARBA" id="ARBA00022927"/>
    </source>
</evidence>
<dbReference type="PANTHER" id="PTHR30081:SF8">
    <property type="entry name" value="PROTEIN TRANSLOCASE SUBUNIT SECF"/>
    <property type="match status" value="1"/>
</dbReference>
<feature type="transmembrane region" description="Helical" evidence="12">
    <location>
        <begin position="251"/>
        <end position="269"/>
    </location>
</feature>
<evidence type="ECO:0000256" key="7">
    <source>
        <dbReference type="ARBA" id="ARBA00023010"/>
    </source>
</evidence>
<evidence type="ECO:0000313" key="14">
    <source>
        <dbReference type="EMBL" id="QDY68991.1"/>
    </source>
</evidence>
<evidence type="ECO:0000256" key="4">
    <source>
        <dbReference type="ARBA" id="ARBA00022692"/>
    </source>
</evidence>
<keyword evidence="4 12" id="KW-0812">Transmembrane</keyword>
<feature type="transmembrane region" description="Helical" evidence="12">
    <location>
        <begin position="171"/>
        <end position="193"/>
    </location>
</feature>
<dbReference type="AlphaFoldDB" id="A0A5B8IVU2"/>
<evidence type="ECO:0000313" key="15">
    <source>
        <dbReference type="Proteomes" id="UP000318483"/>
    </source>
</evidence>
<comment type="similarity">
    <text evidence="10">In the C-terminal section; belongs to the SecD/SecF family. SecF subfamily.</text>
</comment>
<dbReference type="Pfam" id="PF02355">
    <property type="entry name" value="SecD_SecF_C"/>
    <property type="match status" value="1"/>
</dbReference>
<dbReference type="KEGG" id="lit:FPZ52_04680"/>
<reference evidence="14 15" key="1">
    <citation type="submission" date="2019-07" db="EMBL/GenBank/DDBJ databases">
        <title>Litoreibacter alkalisoli sp. nov., isolated from saline-alkaline soil.</title>
        <authorList>
            <person name="Wang S."/>
            <person name="Xu L."/>
            <person name="Xing Y.-T."/>
            <person name="Sun J.-Q."/>
        </authorList>
    </citation>
    <scope>NUCLEOTIDE SEQUENCE [LARGE SCALE GENOMIC DNA]</scope>
    <source>
        <strain evidence="14 15">LN3S51</strain>
    </source>
</reference>
<keyword evidence="15" id="KW-1185">Reference proteome</keyword>
<keyword evidence="7 12" id="KW-0811">Translocation</keyword>
<evidence type="ECO:0000256" key="3">
    <source>
        <dbReference type="ARBA" id="ARBA00022475"/>
    </source>
</evidence>
<feature type="transmembrane region" description="Helical" evidence="12">
    <location>
        <begin position="144"/>
        <end position="164"/>
    </location>
</feature>
<keyword evidence="3 12" id="KW-1003">Cell membrane</keyword>
<dbReference type="InterPro" id="IPR048634">
    <property type="entry name" value="SecD_SecF_C"/>
</dbReference>
<dbReference type="GO" id="GO:0005886">
    <property type="term" value="C:plasma membrane"/>
    <property type="evidence" value="ECO:0007669"/>
    <property type="project" value="UniProtKB-SubCell"/>
</dbReference>
<dbReference type="InterPro" id="IPR022645">
    <property type="entry name" value="SecD/SecF_bac"/>
</dbReference>
<comment type="subunit">
    <text evidence="12">Forms a complex with SecD. Part of the essential Sec protein translocation apparatus which comprises SecA, SecYEG and auxiliary proteins SecDF-YajC and YidC.</text>
</comment>
<evidence type="ECO:0000256" key="12">
    <source>
        <dbReference type="HAMAP-Rule" id="MF_01464"/>
    </source>
</evidence>
<comment type="function">
    <text evidence="9 12">Part of the Sec protein translocase complex. Interacts with the SecYEG preprotein conducting channel. SecDF uses the proton motive force (PMF) to complete protein translocation after the ATP-dependent function of SecA.</text>
</comment>
<evidence type="ECO:0000256" key="10">
    <source>
        <dbReference type="ARBA" id="ARBA00060856"/>
    </source>
</evidence>
<comment type="similarity">
    <text evidence="11">In the N-terminal section; belongs to the SecD/SecF family. SecD subfamily.</text>
</comment>
<evidence type="ECO:0000256" key="9">
    <source>
        <dbReference type="ARBA" id="ARBA00059018"/>
    </source>
</evidence>
<dbReference type="FunFam" id="1.20.1640.10:FF:000024">
    <property type="entry name" value="Multifunctional fusion protein"/>
    <property type="match status" value="1"/>
</dbReference>
<dbReference type="InterPro" id="IPR022646">
    <property type="entry name" value="SecD/SecF_CS"/>
</dbReference>
<feature type="transmembrane region" description="Helical" evidence="12">
    <location>
        <begin position="199"/>
        <end position="223"/>
    </location>
</feature>
<keyword evidence="2 12" id="KW-0813">Transport</keyword>
<comment type="subcellular location">
    <subcellularLocation>
        <location evidence="1 12">Cell membrane</location>
        <topology evidence="1 12">Multi-pass membrane protein</topology>
    </subcellularLocation>
</comment>
<dbReference type="InterPro" id="IPR022813">
    <property type="entry name" value="SecD/SecF_arch_bac"/>
</dbReference>
<organism evidence="14 15">
    <name type="scientific">Qingshengfaniella alkalisoli</name>
    <dbReference type="NCBI Taxonomy" id="2599296"/>
    <lineage>
        <taxon>Bacteria</taxon>
        <taxon>Pseudomonadati</taxon>
        <taxon>Pseudomonadota</taxon>
        <taxon>Alphaproteobacteria</taxon>
        <taxon>Rhodobacterales</taxon>
        <taxon>Paracoccaceae</taxon>
        <taxon>Qingshengfaniella</taxon>
    </lineage>
</organism>
<feature type="transmembrane region" description="Helical" evidence="12">
    <location>
        <begin position="275"/>
        <end position="299"/>
    </location>
</feature>
<evidence type="ECO:0000259" key="13">
    <source>
        <dbReference type="Pfam" id="PF02355"/>
    </source>
</evidence>
<dbReference type="NCBIfam" id="TIGR00966">
    <property type="entry name" value="transloc_SecF"/>
    <property type="match status" value="1"/>
</dbReference>
<dbReference type="GO" id="GO:0015450">
    <property type="term" value="F:protein-transporting ATPase activity"/>
    <property type="evidence" value="ECO:0007669"/>
    <property type="project" value="InterPro"/>
</dbReference>
<evidence type="ECO:0000256" key="8">
    <source>
        <dbReference type="ARBA" id="ARBA00023136"/>
    </source>
</evidence>
<gene>
    <name evidence="12 14" type="primary">secF</name>
    <name evidence="14" type="ORF">FPZ52_04680</name>
</gene>
<keyword evidence="6 12" id="KW-1133">Transmembrane helix</keyword>
<keyword evidence="5 12" id="KW-0653">Protein transport</keyword>
<feature type="domain" description="Protein export membrane protein SecD/SecF C-terminal" evidence="13">
    <location>
        <begin position="117"/>
        <end position="301"/>
    </location>
</feature>
<dbReference type="EMBL" id="CP042261">
    <property type="protein sequence ID" value="QDY68991.1"/>
    <property type="molecule type" value="Genomic_DNA"/>
</dbReference>
<evidence type="ECO:0000256" key="6">
    <source>
        <dbReference type="ARBA" id="ARBA00022989"/>
    </source>
</evidence>
<dbReference type="InterPro" id="IPR055344">
    <property type="entry name" value="SecD_SecF_C_bact"/>
</dbReference>
<evidence type="ECO:0000256" key="1">
    <source>
        <dbReference type="ARBA" id="ARBA00004651"/>
    </source>
</evidence>
<dbReference type="SUPFAM" id="SSF82866">
    <property type="entry name" value="Multidrug efflux transporter AcrB transmembrane domain"/>
    <property type="match status" value="1"/>
</dbReference>